<dbReference type="Proteomes" id="UP000247099">
    <property type="component" value="Unassembled WGS sequence"/>
</dbReference>
<gene>
    <name evidence="2" type="ORF">DDZ13_08755</name>
</gene>
<proteinExistence type="predicted"/>
<feature type="chain" id="PRO_5016245839" evidence="1">
    <location>
        <begin position="23"/>
        <end position="343"/>
    </location>
</feature>
<dbReference type="InParanoid" id="A0A317ZJN2"/>
<protein>
    <submittedName>
        <fullName evidence="2">Uncharacterized protein</fullName>
    </submittedName>
</protein>
<dbReference type="RefSeq" id="WP_110131065.1">
    <property type="nucleotide sequence ID" value="NZ_QHJQ01000005.1"/>
</dbReference>
<reference evidence="2 3" key="1">
    <citation type="submission" date="2018-05" db="EMBL/GenBank/DDBJ databases">
        <title>Coraliomargarita sinensis sp. nov., isolated from a marine solar saltern.</title>
        <authorList>
            <person name="Zhou L.Y."/>
        </authorList>
    </citation>
    <scope>NUCLEOTIDE SEQUENCE [LARGE SCALE GENOMIC DNA]</scope>
    <source>
        <strain evidence="2 3">WN38</strain>
    </source>
</reference>
<dbReference type="AlphaFoldDB" id="A0A317ZJN2"/>
<feature type="signal peptide" evidence="1">
    <location>
        <begin position="1"/>
        <end position="22"/>
    </location>
</feature>
<keyword evidence="3" id="KW-1185">Reference proteome</keyword>
<organism evidence="2 3">
    <name type="scientific">Coraliomargarita sinensis</name>
    <dbReference type="NCBI Taxonomy" id="2174842"/>
    <lineage>
        <taxon>Bacteria</taxon>
        <taxon>Pseudomonadati</taxon>
        <taxon>Verrucomicrobiota</taxon>
        <taxon>Opitutia</taxon>
        <taxon>Puniceicoccales</taxon>
        <taxon>Coraliomargaritaceae</taxon>
        <taxon>Coraliomargarita</taxon>
    </lineage>
</organism>
<keyword evidence="1" id="KW-0732">Signal</keyword>
<sequence length="343" mass="39237">MKPLRLLAVVVCFTTLVCYSFAQLETKQFDVNYYHLISLDPVSSSKKKLNHSEGEGNPEHWKELSKDDLSMIDWLENLGVPFCRVDGASLVYHKQRELYEAIKAGEENLGVIEVTNTPTNLGILEYRLISKTNAYLRGNNRASEQIRIEGFPMPHEIGPPSFIGLDDSEVIQLINDWEQILPELSLHSVQKKANQSGRALYVLYGPKWDRDRGFWKLNEGWLRFSKERWSNLYESNVVREEILSMESSEVHISYLSGLRPNGVVVGDGLNEEEFSSLVNALGKVGRINFQKDYVVTGQRARSSLERVKVLENGYLLFFEGGFQVTCSIHDDVLRINQVMYFGY</sequence>
<evidence type="ECO:0000313" key="3">
    <source>
        <dbReference type="Proteomes" id="UP000247099"/>
    </source>
</evidence>
<name>A0A317ZJN2_9BACT</name>
<comment type="caution">
    <text evidence="2">The sequence shown here is derived from an EMBL/GenBank/DDBJ whole genome shotgun (WGS) entry which is preliminary data.</text>
</comment>
<accession>A0A317ZJN2</accession>
<evidence type="ECO:0000256" key="1">
    <source>
        <dbReference type="SAM" id="SignalP"/>
    </source>
</evidence>
<evidence type="ECO:0000313" key="2">
    <source>
        <dbReference type="EMBL" id="PXA04118.1"/>
    </source>
</evidence>
<dbReference type="EMBL" id="QHJQ01000005">
    <property type="protein sequence ID" value="PXA04118.1"/>
    <property type="molecule type" value="Genomic_DNA"/>
</dbReference>